<name>A0ABT5RUA8_9BURK</name>
<keyword evidence="2" id="KW-0489">Methyltransferase</keyword>
<gene>
    <name evidence="2" type="ORF">OIN59_07560</name>
</gene>
<evidence type="ECO:0000313" key="2">
    <source>
        <dbReference type="EMBL" id="MDD2177288.1"/>
    </source>
</evidence>
<accession>A0ABT5RUA8</accession>
<proteinExistence type="predicted"/>
<evidence type="ECO:0000259" key="1">
    <source>
        <dbReference type="Pfam" id="PF13649"/>
    </source>
</evidence>
<feature type="domain" description="Methyltransferase" evidence="1">
    <location>
        <begin position="24"/>
        <end position="103"/>
    </location>
</feature>
<keyword evidence="3" id="KW-1185">Reference proteome</keyword>
<dbReference type="InterPro" id="IPR041698">
    <property type="entry name" value="Methyltransf_25"/>
</dbReference>
<dbReference type="Pfam" id="PF13649">
    <property type="entry name" value="Methyltransf_25"/>
    <property type="match status" value="1"/>
</dbReference>
<dbReference type="InterPro" id="IPR029063">
    <property type="entry name" value="SAM-dependent_MTases_sf"/>
</dbReference>
<comment type="caution">
    <text evidence="2">The sequence shown here is derived from an EMBL/GenBank/DDBJ whole genome shotgun (WGS) entry which is preliminary data.</text>
</comment>
<dbReference type="GO" id="GO:0032259">
    <property type="term" value="P:methylation"/>
    <property type="evidence" value="ECO:0007669"/>
    <property type="project" value="UniProtKB-KW"/>
</dbReference>
<dbReference type="GO" id="GO:0008168">
    <property type="term" value="F:methyltransferase activity"/>
    <property type="evidence" value="ECO:0007669"/>
    <property type="project" value="UniProtKB-KW"/>
</dbReference>
<sequence length="184" mass="19826">MHGTEAPSEWVRRWSHLIAPQSAVLDVACGAGRHLRYLRELGHTVVGVDRSAEAIAACAGLGDMVLADIENGPWPFAGRRFGGVVVTNYLWRPLLPTIVASVAPGGVLVYETFAQGNETVGRPARAEFLLAPGELLQACQDLRVVAYEHGFIDEPARFVQRITAVRELPQAGVPSRHLLPTGAS</sequence>
<organism evidence="2 3">
    <name type="scientific">Acidovorax benzenivorans</name>
    <dbReference type="NCBI Taxonomy" id="2987520"/>
    <lineage>
        <taxon>Bacteria</taxon>
        <taxon>Pseudomonadati</taxon>
        <taxon>Pseudomonadota</taxon>
        <taxon>Betaproteobacteria</taxon>
        <taxon>Burkholderiales</taxon>
        <taxon>Comamonadaceae</taxon>
        <taxon>Acidovorax</taxon>
    </lineage>
</organism>
<dbReference type="Gene3D" id="3.40.50.150">
    <property type="entry name" value="Vaccinia Virus protein VP39"/>
    <property type="match status" value="1"/>
</dbReference>
<dbReference type="CDD" id="cd02440">
    <property type="entry name" value="AdoMet_MTases"/>
    <property type="match status" value="1"/>
</dbReference>
<dbReference type="EMBL" id="JAPCKI010000003">
    <property type="protein sequence ID" value="MDD2177288.1"/>
    <property type="molecule type" value="Genomic_DNA"/>
</dbReference>
<dbReference type="Proteomes" id="UP001148932">
    <property type="component" value="Unassembled WGS sequence"/>
</dbReference>
<dbReference type="SUPFAM" id="SSF53335">
    <property type="entry name" value="S-adenosyl-L-methionine-dependent methyltransferases"/>
    <property type="match status" value="1"/>
</dbReference>
<dbReference type="RefSeq" id="WP_274108817.1">
    <property type="nucleotide sequence ID" value="NZ_JAPCKI010000003.1"/>
</dbReference>
<evidence type="ECO:0000313" key="3">
    <source>
        <dbReference type="Proteomes" id="UP001148932"/>
    </source>
</evidence>
<protein>
    <submittedName>
        <fullName evidence="2">Class I SAM-dependent methyltransferase</fullName>
    </submittedName>
</protein>
<keyword evidence="2" id="KW-0808">Transferase</keyword>
<reference evidence="2" key="1">
    <citation type="submission" date="2022-10" db="EMBL/GenBank/DDBJ databases">
        <title>Description of microaerobic benzene degrading bacteria.</title>
        <authorList>
            <person name="Bedics A."/>
            <person name="Tancsics A."/>
            <person name="Banerjee S."/>
        </authorList>
    </citation>
    <scope>NUCLEOTIDE SEQUENCE</scope>
    <source>
        <strain evidence="2">D2M1</strain>
    </source>
</reference>